<feature type="transmembrane region" description="Helical" evidence="1">
    <location>
        <begin position="131"/>
        <end position="150"/>
    </location>
</feature>
<comment type="caution">
    <text evidence="3">The sequence shown here is derived from an EMBL/GenBank/DDBJ whole genome shotgun (WGS) entry which is preliminary data.</text>
</comment>
<dbReference type="PROSITE" id="PS50801">
    <property type="entry name" value="STAS"/>
    <property type="match status" value="1"/>
</dbReference>
<evidence type="ECO:0000259" key="2">
    <source>
        <dbReference type="PROSITE" id="PS50801"/>
    </source>
</evidence>
<feature type="transmembrane region" description="Helical" evidence="1">
    <location>
        <begin position="255"/>
        <end position="274"/>
    </location>
</feature>
<dbReference type="Gene3D" id="3.30.750.24">
    <property type="entry name" value="STAS domain"/>
    <property type="match status" value="1"/>
</dbReference>
<sequence length="376" mass="40949">MKDIRFSFDHTQTDQTIILSGTLDVSTCGTIWHSIFQAISATTPKITVDVSQLTYCDTSGVALFVALRSHAQDNKQHFEIQGLSPEINRLYTRFVEKLPQYPPSSSLDRTNIIEKAGHFVYHQTQGFIQGLYAHIVFIGELTAVLFQALCHPSRIRWKDVWLISEKSGANALPIVGLIGFLMGLILAFQSVVPMAKFGAEIFVADLIGLSMIRELAPLMTAIVLAGRTGSAFAAEIGAMKVNEEIDALTTMGLDPMNFLVVVRVMAALIVTPVLTIYADIISVVSGSIPLISMGYPIVTYYNRVIRAVDYIDLLSGLFKSIFFGLLVASAGCKCGLQTQTGAGAVGESTTQAVVNSIILIVVCDGIFSVMFYYLKI</sequence>
<dbReference type="SUPFAM" id="SSF52091">
    <property type="entry name" value="SpoIIaa-like"/>
    <property type="match status" value="1"/>
</dbReference>
<dbReference type="Pfam" id="PF02405">
    <property type="entry name" value="MlaE"/>
    <property type="match status" value="1"/>
</dbReference>
<dbReference type="EMBL" id="ATBP01000090">
    <property type="protein sequence ID" value="ETR73071.1"/>
    <property type="molecule type" value="Genomic_DNA"/>
</dbReference>
<organism evidence="3 4">
    <name type="scientific">Candidatus Magnetoglobus multicellularis str. Araruama</name>
    <dbReference type="NCBI Taxonomy" id="890399"/>
    <lineage>
        <taxon>Bacteria</taxon>
        <taxon>Pseudomonadati</taxon>
        <taxon>Thermodesulfobacteriota</taxon>
        <taxon>Desulfobacteria</taxon>
        <taxon>Desulfobacterales</taxon>
        <taxon>Desulfobacteraceae</taxon>
        <taxon>Candidatus Magnetoglobus</taxon>
    </lineage>
</organism>
<dbReference type="GO" id="GO:0043190">
    <property type="term" value="C:ATP-binding cassette (ABC) transporter complex"/>
    <property type="evidence" value="ECO:0007669"/>
    <property type="project" value="InterPro"/>
</dbReference>
<name>A0A1V1PDX1_9BACT</name>
<dbReference type="Pfam" id="PF13466">
    <property type="entry name" value="STAS_2"/>
    <property type="match status" value="1"/>
</dbReference>
<dbReference type="InterPro" id="IPR030802">
    <property type="entry name" value="Permease_MalE"/>
</dbReference>
<keyword evidence="1" id="KW-0812">Transmembrane</keyword>
<reference evidence="4" key="1">
    <citation type="submission" date="2012-11" db="EMBL/GenBank/DDBJ databases">
        <authorList>
            <person name="Lucero-Rivera Y.E."/>
            <person name="Tovar-Ramirez D."/>
        </authorList>
    </citation>
    <scope>NUCLEOTIDE SEQUENCE [LARGE SCALE GENOMIC DNA]</scope>
    <source>
        <strain evidence="4">Araruama</strain>
    </source>
</reference>
<accession>A0A1V1PDX1</accession>
<keyword evidence="1" id="KW-1133">Transmembrane helix</keyword>
<evidence type="ECO:0000313" key="3">
    <source>
        <dbReference type="EMBL" id="ETR73071.1"/>
    </source>
</evidence>
<feature type="transmembrane region" description="Helical" evidence="1">
    <location>
        <begin position="171"/>
        <end position="195"/>
    </location>
</feature>
<dbReference type="InterPro" id="IPR058548">
    <property type="entry name" value="MlaB-like_STAS"/>
</dbReference>
<dbReference type="InterPro" id="IPR002645">
    <property type="entry name" value="STAS_dom"/>
</dbReference>
<dbReference type="PANTHER" id="PTHR30188">
    <property type="entry name" value="ABC TRANSPORTER PERMEASE PROTEIN-RELATED"/>
    <property type="match status" value="1"/>
</dbReference>
<feature type="domain" description="STAS" evidence="2">
    <location>
        <begin position="19"/>
        <end position="93"/>
    </location>
</feature>
<gene>
    <name evidence="3" type="ORF">OMM_01229</name>
</gene>
<dbReference type="CDD" id="cd07043">
    <property type="entry name" value="STAS_anti-anti-sigma_factors"/>
    <property type="match status" value="1"/>
</dbReference>
<dbReference type="GO" id="GO:0005548">
    <property type="term" value="F:phospholipid transporter activity"/>
    <property type="evidence" value="ECO:0007669"/>
    <property type="project" value="TreeGrafter"/>
</dbReference>
<feature type="transmembrane region" description="Helical" evidence="1">
    <location>
        <begin position="313"/>
        <end position="332"/>
    </location>
</feature>
<protein>
    <submittedName>
        <fullName evidence="3">ABC transport system permease protein</fullName>
    </submittedName>
</protein>
<evidence type="ECO:0000256" key="1">
    <source>
        <dbReference type="SAM" id="Phobius"/>
    </source>
</evidence>
<dbReference type="PANTHER" id="PTHR30188:SF3">
    <property type="entry name" value="ABC TRANSPORTER PERMEASE"/>
    <property type="match status" value="1"/>
</dbReference>
<keyword evidence="1" id="KW-0472">Membrane</keyword>
<evidence type="ECO:0000313" key="4">
    <source>
        <dbReference type="Proteomes" id="UP000189670"/>
    </source>
</evidence>
<dbReference type="InterPro" id="IPR036513">
    <property type="entry name" value="STAS_dom_sf"/>
</dbReference>
<dbReference type="Proteomes" id="UP000189670">
    <property type="component" value="Unassembled WGS sequence"/>
</dbReference>
<proteinExistence type="predicted"/>
<dbReference type="AlphaFoldDB" id="A0A1V1PDX1"/>
<feature type="transmembrane region" description="Helical" evidence="1">
    <location>
        <begin position="352"/>
        <end position="374"/>
    </location>
</feature>